<name>T1L341_TETUR</name>
<organism evidence="2 3">
    <name type="scientific">Tetranychus urticae</name>
    <name type="common">Two-spotted spider mite</name>
    <dbReference type="NCBI Taxonomy" id="32264"/>
    <lineage>
        <taxon>Eukaryota</taxon>
        <taxon>Metazoa</taxon>
        <taxon>Ecdysozoa</taxon>
        <taxon>Arthropoda</taxon>
        <taxon>Chelicerata</taxon>
        <taxon>Arachnida</taxon>
        <taxon>Acari</taxon>
        <taxon>Acariformes</taxon>
        <taxon>Trombidiformes</taxon>
        <taxon>Prostigmata</taxon>
        <taxon>Eleutherengona</taxon>
        <taxon>Raphignathae</taxon>
        <taxon>Tetranychoidea</taxon>
        <taxon>Tetranychidae</taxon>
        <taxon>Tetranychus</taxon>
    </lineage>
</organism>
<reference evidence="3" key="1">
    <citation type="submission" date="2011-08" db="EMBL/GenBank/DDBJ databases">
        <authorList>
            <person name="Rombauts S."/>
        </authorList>
    </citation>
    <scope>NUCLEOTIDE SEQUENCE</scope>
    <source>
        <strain evidence="3">London</strain>
    </source>
</reference>
<dbReference type="AlphaFoldDB" id="T1L341"/>
<accession>T1L341</accession>
<dbReference type="EnsemblMetazoa" id="tetur35g00150.1">
    <property type="protein sequence ID" value="tetur35g00150.1"/>
    <property type="gene ID" value="tetur35g00150"/>
</dbReference>
<dbReference type="Proteomes" id="UP000015104">
    <property type="component" value="Unassembled WGS sequence"/>
</dbReference>
<evidence type="ECO:0000313" key="3">
    <source>
        <dbReference type="Proteomes" id="UP000015104"/>
    </source>
</evidence>
<dbReference type="EMBL" id="CAEY01001011">
    <property type="status" value="NOT_ANNOTATED_CDS"/>
    <property type="molecule type" value="Genomic_DNA"/>
</dbReference>
<evidence type="ECO:0000256" key="1">
    <source>
        <dbReference type="SAM" id="MobiDB-lite"/>
    </source>
</evidence>
<feature type="compositionally biased region" description="Basic and acidic residues" evidence="1">
    <location>
        <begin position="9"/>
        <end position="20"/>
    </location>
</feature>
<sequence length="20" mass="2586">MNQCKRRFNFKDSRFRHSNN</sequence>
<proteinExistence type="predicted"/>
<feature type="region of interest" description="Disordered" evidence="1">
    <location>
        <begin position="1"/>
        <end position="20"/>
    </location>
</feature>
<evidence type="ECO:0000313" key="2">
    <source>
        <dbReference type="EnsemblMetazoa" id="tetur35g00150.1"/>
    </source>
</evidence>
<keyword evidence="3" id="KW-1185">Reference proteome</keyword>
<protein>
    <submittedName>
        <fullName evidence="2">Uncharacterized protein</fullName>
    </submittedName>
</protein>
<reference evidence="2" key="2">
    <citation type="submission" date="2015-06" db="UniProtKB">
        <authorList>
            <consortium name="EnsemblMetazoa"/>
        </authorList>
    </citation>
    <scope>IDENTIFICATION</scope>
</reference>
<dbReference type="HOGENOM" id="CLU_3428693_0_0_1"/>